<sequence>MFKGLLKFFSLFILFVAAAGITSFVTLTYIIGNEKSVVVPDLVGRDVIYVLETLSTMELNTKVKGSEFSPRIPRNRVIFQDPEPGTRIKRGRDVRIVFSKGPQLVAMPSFKHLALAEARIQLTAMGLEFGATSTLYHPEVEKGAVIAHVPAPGALVTRGDKVDLLLSNGKEPKAMMMADLTASPLDVALERIETMDLKVGTITSTPSDTAERNSVLDQFPKPGFKVTRGQTVDITINRSPRPDDESIRTGATGSRLFTWRMDEGFLKKRVKIQLVGDRHTDTILDREALPGEELWVLVPTFERATLFLYENGHLKETRFFD</sequence>
<name>A0A4U8YYG2_9BACT</name>
<feature type="domain" description="PASTA" evidence="1">
    <location>
        <begin position="33"/>
        <end position="100"/>
    </location>
</feature>
<dbReference type="AlphaFoldDB" id="A0A4U8YYG2"/>
<dbReference type="Gene3D" id="3.30.10.20">
    <property type="match status" value="3"/>
</dbReference>
<dbReference type="Pfam" id="PF03793">
    <property type="entry name" value="PASTA"/>
    <property type="match status" value="3"/>
</dbReference>
<evidence type="ECO:0000313" key="3">
    <source>
        <dbReference type="Proteomes" id="UP000507962"/>
    </source>
</evidence>
<accession>A0A4U8YYG2</accession>
<feature type="domain" description="PASTA" evidence="1">
    <location>
        <begin position="170"/>
        <end position="238"/>
    </location>
</feature>
<dbReference type="CDD" id="cd06577">
    <property type="entry name" value="PASTA_pknB"/>
    <property type="match status" value="3"/>
</dbReference>
<reference evidence="2 3" key="1">
    <citation type="submission" date="2019-03" db="EMBL/GenBank/DDBJ databases">
        <authorList>
            <person name="Nijsse B."/>
        </authorList>
    </citation>
    <scope>NUCLEOTIDE SEQUENCE [LARGE SCALE GENOMIC DNA]</scope>
    <source>
        <strain evidence="2">Desulfoluna butyratoxydans MSL71</strain>
    </source>
</reference>
<organism evidence="2 3">
    <name type="scientific">Desulfoluna butyratoxydans</name>
    <dbReference type="NCBI Taxonomy" id="231438"/>
    <lineage>
        <taxon>Bacteria</taxon>
        <taxon>Pseudomonadati</taxon>
        <taxon>Thermodesulfobacteriota</taxon>
        <taxon>Desulfobacteria</taxon>
        <taxon>Desulfobacterales</taxon>
        <taxon>Desulfolunaceae</taxon>
        <taxon>Desulfoluna</taxon>
    </lineage>
</organism>
<dbReference type="EMBL" id="CAADHO010000014">
    <property type="protein sequence ID" value="VFQ47192.1"/>
    <property type="molecule type" value="Genomic_DNA"/>
</dbReference>
<dbReference type="SMART" id="SM00740">
    <property type="entry name" value="PASTA"/>
    <property type="match status" value="3"/>
</dbReference>
<dbReference type="PROSITE" id="PS51178">
    <property type="entry name" value="PASTA"/>
    <property type="match status" value="3"/>
</dbReference>
<protein>
    <submittedName>
        <fullName evidence="2">Pasta domain</fullName>
    </submittedName>
</protein>
<evidence type="ECO:0000313" key="2">
    <source>
        <dbReference type="EMBL" id="VFQ47192.1"/>
    </source>
</evidence>
<evidence type="ECO:0000259" key="1">
    <source>
        <dbReference type="PROSITE" id="PS51178"/>
    </source>
</evidence>
<dbReference type="RefSeq" id="WP_180146524.1">
    <property type="nucleotide sequence ID" value="NZ_CAADHO010000014.1"/>
</dbReference>
<dbReference type="Proteomes" id="UP000507962">
    <property type="component" value="Unassembled WGS sequence"/>
</dbReference>
<gene>
    <name evidence="2" type="ORF">MSL71_48780</name>
</gene>
<feature type="domain" description="PASTA" evidence="1">
    <location>
        <begin position="101"/>
        <end position="168"/>
    </location>
</feature>
<dbReference type="InterPro" id="IPR005543">
    <property type="entry name" value="PASTA_dom"/>
</dbReference>
<proteinExistence type="predicted"/>
<keyword evidence="3" id="KW-1185">Reference proteome</keyword>